<evidence type="ECO:0000256" key="6">
    <source>
        <dbReference type="ARBA" id="ARBA00047422"/>
    </source>
</evidence>
<keyword evidence="3 7" id="KW-0808">Transferase</keyword>
<keyword evidence="4" id="KW-0949">S-adenosyl-L-methionine</keyword>
<name>A0A3G4VCA5_9VIBR</name>
<organism evidence="7 8">
    <name type="scientific">Vibrio mediterranei</name>
    <dbReference type="NCBI Taxonomy" id="689"/>
    <lineage>
        <taxon>Bacteria</taxon>
        <taxon>Pseudomonadati</taxon>
        <taxon>Pseudomonadota</taxon>
        <taxon>Gammaproteobacteria</taxon>
        <taxon>Vibrionales</taxon>
        <taxon>Vibrionaceae</taxon>
        <taxon>Vibrio</taxon>
    </lineage>
</organism>
<evidence type="ECO:0000313" key="7">
    <source>
        <dbReference type="EMBL" id="AYV22334.1"/>
    </source>
</evidence>
<evidence type="ECO:0000256" key="1">
    <source>
        <dbReference type="ARBA" id="ARBA00011975"/>
    </source>
</evidence>
<dbReference type="PANTHER" id="PTHR10629">
    <property type="entry name" value="CYTOSINE-SPECIFIC METHYLTRANSFERASE"/>
    <property type="match status" value="1"/>
</dbReference>
<dbReference type="GO" id="GO:0003886">
    <property type="term" value="F:DNA (cytosine-5-)-methyltransferase activity"/>
    <property type="evidence" value="ECO:0007669"/>
    <property type="project" value="UniProtKB-EC"/>
</dbReference>
<keyword evidence="5" id="KW-0680">Restriction system</keyword>
<dbReference type="Proteomes" id="UP000279760">
    <property type="component" value="Chromosome 1"/>
</dbReference>
<dbReference type="Pfam" id="PF00145">
    <property type="entry name" value="DNA_methylase"/>
    <property type="match status" value="2"/>
</dbReference>
<dbReference type="GO" id="GO:0032259">
    <property type="term" value="P:methylation"/>
    <property type="evidence" value="ECO:0007669"/>
    <property type="project" value="UniProtKB-KW"/>
</dbReference>
<evidence type="ECO:0000256" key="4">
    <source>
        <dbReference type="ARBA" id="ARBA00022691"/>
    </source>
</evidence>
<sequence>MILPGEIVVDNFAGGGGASTGMELGLNRHVDIAINHDPAAIDMHRVNHPETKHYCESVWDVDPVDACAGRPVGLAWFSPDCKHFSKAKGNRPVDKNIRGLAWVAVRWAAMVPVRMMMLENVEEFMTWGPVVETENGKFKPCPDRKGETFDAFVKVLTDGLNEDHPAWEEIKTALGDDFPHYDRLQTGLGYTLDFKVLHACDYGAPTTRKRFFMVARNDGKPIEWPAKTYGPDGSGLKPYASAADIIDWSIPVKSIFNRKRPLAEKTMERIAKGLDKFVLSSEAPFVVPENCVTPFVTECANASSQRNMPANEPLRTICAQVKGGHFALVTAFIAKHFTGVSGSDIEEPLHTVTTTDHNALVTSHMVKMRGTNIGHSTNEPVHTISAGGFHIGEVRAFLLKYYGTSYGEACDSPIGTVTTKDRFGLVTVRGEEYQIVDIGMRMLEPHELFAAQGFPEHYKISHNSEGKKLSKASQVARCGNAVCPPVAQALVEANVGVERERIAA</sequence>
<dbReference type="InterPro" id="IPR001525">
    <property type="entry name" value="C5_MeTfrase"/>
</dbReference>
<dbReference type="GO" id="GO:0044027">
    <property type="term" value="P:negative regulation of gene expression via chromosomal CpG island methylation"/>
    <property type="evidence" value="ECO:0007669"/>
    <property type="project" value="TreeGrafter"/>
</dbReference>
<proteinExistence type="predicted"/>
<dbReference type="REBASE" id="278638">
    <property type="entry name" value="M.VmeT6ORF14300P"/>
</dbReference>
<dbReference type="Gene3D" id="3.40.50.150">
    <property type="entry name" value="Vaccinia Virus protein VP39"/>
    <property type="match status" value="1"/>
</dbReference>
<reference evidence="7 8" key="1">
    <citation type="submission" date="2018-11" db="EMBL/GenBank/DDBJ databases">
        <title>Complete Genome Sequence of Vbrio mediterranei 117-T6: a Potential Pathogen Bacteria Isolated from the Conchocelis of Pyropia.</title>
        <authorList>
            <person name="Liu Q."/>
        </authorList>
    </citation>
    <scope>NUCLEOTIDE SEQUENCE [LARGE SCALE GENOMIC DNA]</scope>
    <source>
        <strain evidence="7 8">117-T6</strain>
    </source>
</reference>
<dbReference type="GO" id="GO:0009307">
    <property type="term" value="P:DNA restriction-modification system"/>
    <property type="evidence" value="ECO:0007669"/>
    <property type="project" value="UniProtKB-KW"/>
</dbReference>
<dbReference type="Gene3D" id="3.90.120.10">
    <property type="entry name" value="DNA Methylase, subunit A, domain 2"/>
    <property type="match status" value="1"/>
</dbReference>
<dbReference type="GO" id="GO:0003677">
    <property type="term" value="F:DNA binding"/>
    <property type="evidence" value="ECO:0007669"/>
    <property type="project" value="TreeGrafter"/>
</dbReference>
<accession>A0A3G4VCA5</accession>
<protein>
    <recommendedName>
        <fullName evidence="1">DNA (cytosine-5-)-methyltransferase</fullName>
        <ecNumber evidence="1">2.1.1.37</ecNumber>
    </recommendedName>
</protein>
<keyword evidence="2 7" id="KW-0489">Methyltransferase</keyword>
<evidence type="ECO:0000313" key="8">
    <source>
        <dbReference type="Proteomes" id="UP000279760"/>
    </source>
</evidence>
<dbReference type="InterPro" id="IPR029063">
    <property type="entry name" value="SAM-dependent_MTases_sf"/>
</dbReference>
<dbReference type="AlphaFoldDB" id="A0A3G4VCA5"/>
<dbReference type="InterPro" id="IPR050390">
    <property type="entry name" value="C5-Methyltransferase"/>
</dbReference>
<evidence type="ECO:0000256" key="2">
    <source>
        <dbReference type="ARBA" id="ARBA00022603"/>
    </source>
</evidence>
<dbReference type="EC" id="2.1.1.37" evidence="1"/>
<dbReference type="RefSeq" id="WP_124940844.1">
    <property type="nucleotide sequence ID" value="NZ_CP033577.1"/>
</dbReference>
<dbReference type="EMBL" id="CP033577">
    <property type="protein sequence ID" value="AYV22334.1"/>
    <property type="molecule type" value="Genomic_DNA"/>
</dbReference>
<dbReference type="PANTHER" id="PTHR10629:SF52">
    <property type="entry name" value="DNA (CYTOSINE-5)-METHYLTRANSFERASE 1"/>
    <property type="match status" value="1"/>
</dbReference>
<dbReference type="SUPFAM" id="SSF53335">
    <property type="entry name" value="S-adenosyl-L-methionine-dependent methyltransferases"/>
    <property type="match status" value="1"/>
</dbReference>
<evidence type="ECO:0000256" key="3">
    <source>
        <dbReference type="ARBA" id="ARBA00022679"/>
    </source>
</evidence>
<gene>
    <name evidence="7" type="ORF">ECB94_14300</name>
</gene>
<evidence type="ECO:0000256" key="5">
    <source>
        <dbReference type="ARBA" id="ARBA00022747"/>
    </source>
</evidence>
<comment type="catalytic activity">
    <reaction evidence="6">
        <text>a 2'-deoxycytidine in DNA + S-adenosyl-L-methionine = a 5-methyl-2'-deoxycytidine in DNA + S-adenosyl-L-homocysteine + H(+)</text>
        <dbReference type="Rhea" id="RHEA:13681"/>
        <dbReference type="Rhea" id="RHEA-COMP:11369"/>
        <dbReference type="Rhea" id="RHEA-COMP:11370"/>
        <dbReference type="ChEBI" id="CHEBI:15378"/>
        <dbReference type="ChEBI" id="CHEBI:57856"/>
        <dbReference type="ChEBI" id="CHEBI:59789"/>
        <dbReference type="ChEBI" id="CHEBI:85452"/>
        <dbReference type="ChEBI" id="CHEBI:85454"/>
        <dbReference type="EC" id="2.1.1.37"/>
    </reaction>
</comment>